<sequence>MSSHEMVLTLVKALHTNIDSIHATIESISSHPTHEAELQRLATEREARIFDLRTAHAQALAVLANQRRKEQHELDAQRQREAEEIEEQRKKEWEEVLRRREVEDQEREERIKAEEAEREKAKQKEDECREAEREERELTLAGDIEKELERVEDEIDARVEEGKKALKELDEKRRAINIEIDNALNKPTVIPQIRYRSRTRTLSRAGVMEPVILPHNVMEKSALRNENKEVQQSDSPVSLPTPDDSNVSRSLPIDAIPSSVRKVDEPKDLADISRPKSPTSSKELVSTINSQAISPPIEKFPDLNDAHFKIEPTSPEVSSPPIEVSSPDPMMRRLWTTTYEDLSPDPMMRKLWAVSTIGESVSNSKAVPQQPQQPQQAATHKPLIQDVSPDPMMRRLWTTKFEDLSPDPMMLRLWANLPYTQEKSQIAEILDVNPIIPTVSTPTVNESQSVDASNVYPMMRELLAASIPAVSKSQSANELSADPMMRRLWTTRFEDLSPDPMMLKLWANLPYTQEKLQIAEILDVNPIIPTASTPTVNKSQSANDLGSQEMMRSLSVKLSSTDDNFRPSNNLDDPMIRKLWANSTPVKYESRSTSIPDPMMQKLWAEPSFTKNESNSALDPDPMMRKLWAHSPLTTHKVQSASDEDKHLDQQADTEKPASKDLSADPMMRNLLVNSVETPRESFSAPIELRSDSASIAEHVAVPKETPESGSALQPAQITPVTMSENLISHELESQKTMLLANNLPEDQGAAKAFLETTSDEAMNDQKLASAEPLHSATGMNAVQDSTSAIVPNPRASLHFEFDHYGQRHFVLPISRPSSIVMPRTPTNASYPDESLSVSEGLQNEHTASRPQGEPWPLRDSEDQTPTSSVAVHERDLHNAHATPSDSTEYWSQSDEDNDSDHVSVDGAEIHKQFGSLRPQSISRASSESEFPLRSAIDLNADDIESQENASSEEKYGVPRPTSPIRSLSRLGSHPESTLSDSDSADTDSEDDNHSDYGPQNPYPGDVTDQYLLPVEPPLEIVPEHEPLTEFNDTYTSHRNSGIFSNLVDVVRSDIPAVRHQLDNYQPAAEYVLGNSTRPRAVSFEDDPEFAPVEPSQYESSMHVRTHTADTVPSFETYAQSDSIPTTPSDTSSSPFMDTFDHQPIIKDAGRDRGMTVSSQPAHDLHIHTSKDVTLDPAFADAYTSFVSSTPTFPPAGEEYRDLEDRPNSGYGSFGSQTGLEAHRAEISPIGNDALSSIPDAVNTSGGAIKAGNTQFPILSQGEDLAYDSNKTPTTASPIQASKIRPKTPPRLSINPQSSSTTPIPLSGSPSPSTSFTPRPPQIPTGSPVSAFVKTRSVFESASPQGSPALTPSPITALSAIRATQHKSPPPPPPPRRSVGSRPSSLYMSEPANHDSLHQPKKEDATKLEEELDEEIFMPRSLDGNNRPPSPVFVHERSGSDTSSTREVNEPTVEKRKSTPLLGALSRLVGGHQYEGLGGHEHNPAREPLLSREDDN</sequence>
<feature type="region of interest" description="Disordered" evidence="1">
    <location>
        <begin position="104"/>
        <end position="133"/>
    </location>
</feature>
<name>A0ABR4C9U8_9HELO</name>
<organism evidence="2 3">
    <name type="scientific">Oculimacula yallundae</name>
    <dbReference type="NCBI Taxonomy" id="86028"/>
    <lineage>
        <taxon>Eukaryota</taxon>
        <taxon>Fungi</taxon>
        <taxon>Dikarya</taxon>
        <taxon>Ascomycota</taxon>
        <taxon>Pezizomycotina</taxon>
        <taxon>Leotiomycetes</taxon>
        <taxon>Helotiales</taxon>
        <taxon>Ploettnerulaceae</taxon>
        <taxon>Oculimacula</taxon>
    </lineage>
</organism>
<accession>A0ABR4C9U8</accession>
<feature type="compositionally biased region" description="Basic and acidic residues" evidence="1">
    <location>
        <begin position="643"/>
        <end position="663"/>
    </location>
</feature>
<feature type="compositionally biased region" description="Polar residues" evidence="1">
    <location>
        <begin position="882"/>
        <end position="893"/>
    </location>
</feature>
<feature type="region of interest" description="Disordered" evidence="1">
    <location>
        <begin position="225"/>
        <end position="285"/>
    </location>
</feature>
<proteinExistence type="predicted"/>
<dbReference type="Proteomes" id="UP001595075">
    <property type="component" value="Unassembled WGS sequence"/>
</dbReference>
<feature type="compositionally biased region" description="Polar residues" evidence="1">
    <location>
        <begin position="1269"/>
        <end position="1280"/>
    </location>
</feature>
<feature type="region of interest" description="Disordered" evidence="1">
    <location>
        <begin position="1364"/>
        <end position="1496"/>
    </location>
</feature>
<feature type="region of interest" description="Disordered" evidence="1">
    <location>
        <begin position="939"/>
        <end position="1011"/>
    </location>
</feature>
<feature type="compositionally biased region" description="Low complexity" evidence="1">
    <location>
        <begin position="1298"/>
        <end position="1317"/>
    </location>
</feature>
<feature type="compositionally biased region" description="Basic and acidic residues" evidence="1">
    <location>
        <begin position="261"/>
        <end position="274"/>
    </location>
</feature>
<reference evidence="2 3" key="1">
    <citation type="journal article" date="2024" name="Commun. Biol.">
        <title>Comparative genomic analysis of thermophilic fungi reveals convergent evolutionary adaptations and gene losses.</title>
        <authorList>
            <person name="Steindorff A.S."/>
            <person name="Aguilar-Pontes M.V."/>
            <person name="Robinson A.J."/>
            <person name="Andreopoulos B."/>
            <person name="LaButti K."/>
            <person name="Kuo A."/>
            <person name="Mondo S."/>
            <person name="Riley R."/>
            <person name="Otillar R."/>
            <person name="Haridas S."/>
            <person name="Lipzen A."/>
            <person name="Grimwood J."/>
            <person name="Schmutz J."/>
            <person name="Clum A."/>
            <person name="Reid I.D."/>
            <person name="Moisan M.C."/>
            <person name="Butler G."/>
            <person name="Nguyen T.T.M."/>
            <person name="Dewar K."/>
            <person name="Conant G."/>
            <person name="Drula E."/>
            <person name="Henrissat B."/>
            <person name="Hansel C."/>
            <person name="Singer S."/>
            <person name="Hutchinson M.I."/>
            <person name="de Vries R.P."/>
            <person name="Natvig D.O."/>
            <person name="Powell A.J."/>
            <person name="Tsang A."/>
            <person name="Grigoriev I.V."/>
        </authorList>
    </citation>
    <scope>NUCLEOTIDE SEQUENCE [LARGE SCALE GENOMIC DNA]</scope>
    <source>
        <strain evidence="2 3">CBS 494.80</strain>
    </source>
</reference>
<comment type="caution">
    <text evidence="2">The sequence shown here is derived from an EMBL/GenBank/DDBJ whole genome shotgun (WGS) entry which is preliminary data.</text>
</comment>
<feature type="region of interest" description="Disordered" evidence="1">
    <location>
        <begin position="1265"/>
        <end position="1329"/>
    </location>
</feature>
<protein>
    <submittedName>
        <fullName evidence="2">Uncharacterized protein</fullName>
    </submittedName>
</protein>
<feature type="region of interest" description="Disordered" evidence="1">
    <location>
        <begin position="362"/>
        <end position="386"/>
    </location>
</feature>
<feature type="compositionally biased region" description="Basic and acidic residues" evidence="1">
    <location>
        <begin position="1478"/>
        <end position="1496"/>
    </location>
</feature>
<evidence type="ECO:0000313" key="3">
    <source>
        <dbReference type="Proteomes" id="UP001595075"/>
    </source>
</evidence>
<feature type="compositionally biased region" description="Polar residues" evidence="1">
    <location>
        <begin position="276"/>
        <end position="285"/>
    </location>
</feature>
<feature type="compositionally biased region" description="Polar residues" evidence="1">
    <location>
        <begin position="232"/>
        <end position="249"/>
    </location>
</feature>
<dbReference type="EMBL" id="JAZHXI010000011">
    <property type="protein sequence ID" value="KAL2066019.1"/>
    <property type="molecule type" value="Genomic_DNA"/>
</dbReference>
<evidence type="ECO:0000313" key="2">
    <source>
        <dbReference type="EMBL" id="KAL2066019.1"/>
    </source>
</evidence>
<gene>
    <name evidence="2" type="ORF">VTL71DRAFT_2090</name>
</gene>
<feature type="compositionally biased region" description="Polar residues" evidence="1">
    <location>
        <begin position="825"/>
        <end position="850"/>
    </location>
</feature>
<evidence type="ECO:0000256" key="1">
    <source>
        <dbReference type="SAM" id="MobiDB-lite"/>
    </source>
</evidence>
<feature type="region of interest" description="Disordered" evidence="1">
    <location>
        <begin position="635"/>
        <end position="663"/>
    </location>
</feature>
<feature type="compositionally biased region" description="Basic and acidic residues" evidence="1">
    <location>
        <begin position="1447"/>
        <end position="1457"/>
    </location>
</feature>
<feature type="compositionally biased region" description="Basic and acidic residues" evidence="1">
    <location>
        <begin position="1392"/>
        <end position="1409"/>
    </location>
</feature>
<keyword evidence="3" id="KW-1185">Reference proteome</keyword>
<feature type="compositionally biased region" description="Acidic residues" evidence="1">
    <location>
        <begin position="983"/>
        <end position="993"/>
    </location>
</feature>
<feature type="region of interest" description="Disordered" evidence="1">
    <location>
        <begin position="818"/>
        <end position="903"/>
    </location>
</feature>